<feature type="transmembrane region" description="Helical" evidence="5">
    <location>
        <begin position="206"/>
        <end position="232"/>
    </location>
</feature>
<evidence type="ECO:0000313" key="8">
    <source>
        <dbReference type="Proteomes" id="UP001558652"/>
    </source>
</evidence>
<feature type="transmembrane region" description="Helical" evidence="5">
    <location>
        <begin position="171"/>
        <end position="194"/>
    </location>
</feature>
<feature type="transmembrane region" description="Helical" evidence="5">
    <location>
        <begin position="113"/>
        <end position="129"/>
    </location>
</feature>
<accession>A0ABD0YJA9</accession>
<name>A0ABD0YJA9_9HEMI</name>
<evidence type="ECO:0000259" key="6">
    <source>
        <dbReference type="Pfam" id="PF01490"/>
    </source>
</evidence>
<keyword evidence="2 5" id="KW-0812">Transmembrane</keyword>
<dbReference type="AlphaFoldDB" id="A0ABD0YJA9"/>
<feature type="transmembrane region" description="Helical" evidence="5">
    <location>
        <begin position="73"/>
        <end position="93"/>
    </location>
</feature>
<feature type="transmembrane region" description="Helical" evidence="5">
    <location>
        <begin position="362"/>
        <end position="387"/>
    </location>
</feature>
<comment type="subcellular location">
    <subcellularLocation>
        <location evidence="1">Membrane</location>
        <topology evidence="1">Multi-pass membrane protein</topology>
    </subcellularLocation>
</comment>
<reference evidence="7 8" key="1">
    <citation type="submission" date="2024-07" db="EMBL/GenBank/DDBJ databases">
        <title>Chromosome-level genome assembly of the water stick insect Ranatra chinensis (Heteroptera: Nepidae).</title>
        <authorList>
            <person name="Liu X."/>
        </authorList>
    </citation>
    <scope>NUCLEOTIDE SEQUENCE [LARGE SCALE GENOMIC DNA]</scope>
    <source>
        <strain evidence="7">Cailab_2021Rc</strain>
        <tissue evidence="7">Muscle</tissue>
    </source>
</reference>
<organism evidence="7 8">
    <name type="scientific">Ranatra chinensis</name>
    <dbReference type="NCBI Taxonomy" id="642074"/>
    <lineage>
        <taxon>Eukaryota</taxon>
        <taxon>Metazoa</taxon>
        <taxon>Ecdysozoa</taxon>
        <taxon>Arthropoda</taxon>
        <taxon>Hexapoda</taxon>
        <taxon>Insecta</taxon>
        <taxon>Pterygota</taxon>
        <taxon>Neoptera</taxon>
        <taxon>Paraneoptera</taxon>
        <taxon>Hemiptera</taxon>
        <taxon>Heteroptera</taxon>
        <taxon>Panheteroptera</taxon>
        <taxon>Nepomorpha</taxon>
        <taxon>Nepidae</taxon>
        <taxon>Ranatrinae</taxon>
        <taxon>Ranatra</taxon>
    </lineage>
</organism>
<evidence type="ECO:0000256" key="5">
    <source>
        <dbReference type="SAM" id="Phobius"/>
    </source>
</evidence>
<protein>
    <recommendedName>
        <fullName evidence="6">Amino acid transporter transmembrane domain-containing protein</fullName>
    </recommendedName>
</protein>
<proteinExistence type="predicted"/>
<feature type="domain" description="Amino acid transporter transmembrane" evidence="6">
    <location>
        <begin position="1"/>
        <end position="380"/>
    </location>
</feature>
<keyword evidence="3 5" id="KW-1133">Transmembrane helix</keyword>
<dbReference type="EMBL" id="JBFDAA010000016">
    <property type="protein sequence ID" value="KAL1117199.1"/>
    <property type="molecule type" value="Genomic_DNA"/>
</dbReference>
<dbReference type="PANTHER" id="PTHR22950">
    <property type="entry name" value="AMINO ACID TRANSPORTER"/>
    <property type="match status" value="1"/>
</dbReference>
<dbReference type="PANTHER" id="PTHR22950:SF154">
    <property type="entry name" value="PROTON-COUPLED AMINO ACID TRANSPORTER-LIKE PROTEIN PATHETIC"/>
    <property type="match status" value="1"/>
</dbReference>
<dbReference type="Proteomes" id="UP001558652">
    <property type="component" value="Unassembled WGS sequence"/>
</dbReference>
<dbReference type="GO" id="GO:0016020">
    <property type="term" value="C:membrane"/>
    <property type="evidence" value="ECO:0007669"/>
    <property type="project" value="UniProtKB-SubCell"/>
</dbReference>
<keyword evidence="8" id="KW-1185">Reference proteome</keyword>
<feature type="transmembrane region" description="Helical" evidence="5">
    <location>
        <begin position="321"/>
        <end position="341"/>
    </location>
</feature>
<sequence length="406" mass="44767">MPVAFKSAGLSVGVFATVLVAIVCTHCAYILVTCAHELYRRTKVTMMTFPDVGEVAFATGPPWGRKYAKCARVSILIGLFGAYFGTCSVYTVIIASNLQQVIDHYTGVVLDERIYIATLLIPLIVLCWVPNLKMLAPVSMIANLFMGIGLGITLYYLVWDLGSPADLPQFGSWYALPQFFSITIFAMEAIGVVMPLENNMKTPQHFVGICGVLNLGMSAVTMVYILLGFMGYWKYGLATEGSITLNLPTEEFAAQSVKILIALAVYCTYGLQYFVCLEIVWNGVKDKVDPKNSRFYEYVVRTLLTTSTVVLAIAVPTIGPFLALIGALCFSFLGLVIPIFIEVVTFWEVGFGKFYWKIWKNIFVIIFGLIAMVTGSYTSVLDIISLYTEEPVQTPAGNFTSNSTLF</sequence>
<evidence type="ECO:0000256" key="2">
    <source>
        <dbReference type="ARBA" id="ARBA00022692"/>
    </source>
</evidence>
<gene>
    <name evidence="7" type="ORF">AAG570_004526</name>
</gene>
<feature type="transmembrane region" description="Helical" evidence="5">
    <location>
        <begin position="12"/>
        <end position="32"/>
    </location>
</feature>
<evidence type="ECO:0000313" key="7">
    <source>
        <dbReference type="EMBL" id="KAL1117199.1"/>
    </source>
</evidence>
<evidence type="ECO:0000256" key="1">
    <source>
        <dbReference type="ARBA" id="ARBA00004141"/>
    </source>
</evidence>
<feature type="transmembrane region" description="Helical" evidence="5">
    <location>
        <begin position="252"/>
        <end position="275"/>
    </location>
</feature>
<evidence type="ECO:0000256" key="4">
    <source>
        <dbReference type="ARBA" id="ARBA00023136"/>
    </source>
</evidence>
<feature type="transmembrane region" description="Helical" evidence="5">
    <location>
        <begin position="295"/>
        <end position="315"/>
    </location>
</feature>
<feature type="transmembrane region" description="Helical" evidence="5">
    <location>
        <begin position="141"/>
        <end position="159"/>
    </location>
</feature>
<dbReference type="InterPro" id="IPR013057">
    <property type="entry name" value="AA_transpt_TM"/>
</dbReference>
<comment type="caution">
    <text evidence="7">The sequence shown here is derived from an EMBL/GenBank/DDBJ whole genome shotgun (WGS) entry which is preliminary data.</text>
</comment>
<keyword evidence="4 5" id="KW-0472">Membrane</keyword>
<evidence type="ECO:0000256" key="3">
    <source>
        <dbReference type="ARBA" id="ARBA00022989"/>
    </source>
</evidence>
<dbReference type="Pfam" id="PF01490">
    <property type="entry name" value="Aa_trans"/>
    <property type="match status" value="1"/>
</dbReference>